<accession>A0A1G2A7H5</accession>
<evidence type="ECO:0000313" key="3">
    <source>
        <dbReference type="EMBL" id="OGY72804.1"/>
    </source>
</evidence>
<protein>
    <submittedName>
        <fullName evidence="3">Uncharacterized protein</fullName>
    </submittedName>
</protein>
<feature type="region of interest" description="Disordered" evidence="2">
    <location>
        <begin position="337"/>
        <end position="364"/>
    </location>
</feature>
<reference evidence="3 4" key="1">
    <citation type="journal article" date="2016" name="Nat. Commun.">
        <title>Thousands of microbial genomes shed light on interconnected biogeochemical processes in an aquifer system.</title>
        <authorList>
            <person name="Anantharaman K."/>
            <person name="Brown C.T."/>
            <person name="Hug L.A."/>
            <person name="Sharon I."/>
            <person name="Castelle C.J."/>
            <person name="Probst A.J."/>
            <person name="Thomas B.C."/>
            <person name="Singh A."/>
            <person name="Wilkins M.J."/>
            <person name="Karaoz U."/>
            <person name="Brodie E.L."/>
            <person name="Williams K.H."/>
            <person name="Hubbard S.S."/>
            <person name="Banfield J.F."/>
        </authorList>
    </citation>
    <scope>NUCLEOTIDE SEQUENCE [LARGE SCALE GENOMIC DNA]</scope>
</reference>
<dbReference type="Proteomes" id="UP000178315">
    <property type="component" value="Unassembled WGS sequence"/>
</dbReference>
<keyword evidence="1" id="KW-0175">Coiled coil</keyword>
<gene>
    <name evidence="3" type="ORF">A3H61_02525</name>
</gene>
<organism evidence="3 4">
    <name type="scientific">Candidatus Jacksonbacteria bacterium RIFCSPLOWO2_02_FULL_44_20</name>
    <dbReference type="NCBI Taxonomy" id="1798460"/>
    <lineage>
        <taxon>Bacteria</taxon>
        <taxon>Candidatus Jacksoniibacteriota</taxon>
    </lineage>
</organism>
<evidence type="ECO:0000256" key="2">
    <source>
        <dbReference type="SAM" id="MobiDB-lite"/>
    </source>
</evidence>
<evidence type="ECO:0000313" key="4">
    <source>
        <dbReference type="Proteomes" id="UP000178315"/>
    </source>
</evidence>
<feature type="coiled-coil region" evidence="1">
    <location>
        <begin position="76"/>
        <end position="116"/>
    </location>
</feature>
<proteinExistence type="predicted"/>
<name>A0A1G2A7H5_9BACT</name>
<evidence type="ECO:0000256" key="1">
    <source>
        <dbReference type="SAM" id="Coils"/>
    </source>
</evidence>
<feature type="compositionally biased region" description="Low complexity" evidence="2">
    <location>
        <begin position="340"/>
        <end position="355"/>
    </location>
</feature>
<dbReference type="EMBL" id="MHJU01000023">
    <property type="protein sequence ID" value="OGY72804.1"/>
    <property type="molecule type" value="Genomic_DNA"/>
</dbReference>
<comment type="caution">
    <text evidence="3">The sequence shown here is derived from an EMBL/GenBank/DDBJ whole genome shotgun (WGS) entry which is preliminary data.</text>
</comment>
<dbReference type="AlphaFoldDB" id="A0A1G2A7H5"/>
<sequence>MKKHLKKFKHLLKRKRHHVGYTTSAILFLGLGVLLAQNDAIPILEPPPDESQKFEEQVFPEDIVDPREVENAFREIGRLKIEARGLSKRVARLKNREEVKHKLNEIIKELDTFAANIKNPPSDYTEREVLMEFYEARMWEEVGAVRAQIELPQILKDIPLAIRRIEKLLKLKAYQTLGIDMQGVTNYLSELKTAHAEADRLYKAGDTQSAMEEIQFIQESGHPGELEGAIRRLKEINDLIKRVRDKQIQKELSEMLFPITEAINEGDFRVANEILNEVHPLVTDVSRKSYKASAKTRTDILKRLSDFEGKMNSKMEEREEMERIGEEKMMEELKAKEPAQIQPIPIESSITPTIEQTTAVQTPS</sequence>